<dbReference type="Pfam" id="PF00072">
    <property type="entry name" value="Response_reg"/>
    <property type="match status" value="1"/>
</dbReference>
<dbReference type="SMART" id="SM00073">
    <property type="entry name" value="HPT"/>
    <property type="match status" value="1"/>
</dbReference>
<dbReference type="PATRIC" id="fig|270351.10.peg.5139"/>
<dbReference type="GO" id="GO:0006935">
    <property type="term" value="P:chemotaxis"/>
    <property type="evidence" value="ECO:0007669"/>
    <property type="project" value="InterPro"/>
</dbReference>
<evidence type="ECO:0000313" key="14">
    <source>
        <dbReference type="EMBL" id="BAQ48218.1"/>
    </source>
</evidence>
<evidence type="ECO:0000256" key="9">
    <source>
        <dbReference type="PROSITE-ProRule" id="PRU00110"/>
    </source>
</evidence>
<dbReference type="InterPro" id="IPR003594">
    <property type="entry name" value="HATPase_dom"/>
</dbReference>
<dbReference type="OrthoDB" id="9803176at2"/>
<evidence type="ECO:0000256" key="8">
    <source>
        <dbReference type="ARBA" id="ARBA00035100"/>
    </source>
</evidence>
<dbReference type="FunFam" id="3.30.565.10:FF:000016">
    <property type="entry name" value="Chemotaxis protein CheA, putative"/>
    <property type="match status" value="1"/>
</dbReference>
<comment type="function">
    <text evidence="8">Involved in the transmission of sensory signals from the chemoreceptors to the flagellar motors. CheA is autophosphorylated; it can transfer its phosphate group to either CheB or CheY.</text>
</comment>
<evidence type="ECO:0000256" key="5">
    <source>
        <dbReference type="ARBA" id="ARBA00022679"/>
    </source>
</evidence>
<evidence type="ECO:0000256" key="4">
    <source>
        <dbReference type="ARBA" id="ARBA00022553"/>
    </source>
</evidence>
<evidence type="ECO:0000256" key="6">
    <source>
        <dbReference type="ARBA" id="ARBA00022777"/>
    </source>
</evidence>
<dbReference type="InterPro" id="IPR001789">
    <property type="entry name" value="Sig_transdc_resp-reg_receiver"/>
</dbReference>
<evidence type="ECO:0000256" key="10">
    <source>
        <dbReference type="PROSITE-ProRule" id="PRU00169"/>
    </source>
</evidence>
<evidence type="ECO:0000256" key="7">
    <source>
        <dbReference type="ARBA" id="ARBA00023012"/>
    </source>
</evidence>
<feature type="region of interest" description="Disordered" evidence="11">
    <location>
        <begin position="130"/>
        <end position="171"/>
    </location>
</feature>
<keyword evidence="7" id="KW-0902">Two-component regulatory system</keyword>
<dbReference type="InterPro" id="IPR008207">
    <property type="entry name" value="Sig_transdc_His_kin_Hpt_dom"/>
</dbReference>
<dbReference type="Gene3D" id="1.20.120.160">
    <property type="entry name" value="HPT domain"/>
    <property type="match status" value="1"/>
</dbReference>
<dbReference type="Pfam" id="PF01584">
    <property type="entry name" value="CheW"/>
    <property type="match status" value="1"/>
</dbReference>
<evidence type="ECO:0000256" key="2">
    <source>
        <dbReference type="ARBA" id="ARBA00012438"/>
    </source>
</evidence>
<evidence type="ECO:0000256" key="3">
    <source>
        <dbReference type="ARBA" id="ARBA00021495"/>
    </source>
</evidence>
<dbReference type="EC" id="2.7.13.3" evidence="2"/>
<keyword evidence="6" id="KW-0418">Kinase</keyword>
<dbReference type="SUPFAM" id="SSF55874">
    <property type="entry name" value="ATPase domain of HSP90 chaperone/DNA topoisomerase II/histidine kinase"/>
    <property type="match status" value="1"/>
</dbReference>
<reference evidence="14 15" key="1">
    <citation type="journal article" date="2015" name="Genome Announc.">
        <title>Complete Genome Sequence of Methylobacterium aquaticum Strain 22A, Isolated from Racomitrium japonicum Moss.</title>
        <authorList>
            <person name="Tani A."/>
            <person name="Ogura Y."/>
            <person name="Hayashi T."/>
            <person name="Kimbara K."/>
        </authorList>
    </citation>
    <scope>NUCLEOTIDE SEQUENCE [LARGE SCALE GENOMIC DNA]</scope>
    <source>
        <strain evidence="14 15">MA-22A</strain>
    </source>
</reference>
<organism evidence="14 15">
    <name type="scientific">Methylobacterium aquaticum</name>
    <dbReference type="NCBI Taxonomy" id="270351"/>
    <lineage>
        <taxon>Bacteria</taxon>
        <taxon>Pseudomonadati</taxon>
        <taxon>Pseudomonadota</taxon>
        <taxon>Alphaproteobacteria</taxon>
        <taxon>Hyphomicrobiales</taxon>
        <taxon>Methylobacteriaceae</taxon>
        <taxon>Methylobacterium</taxon>
    </lineage>
</organism>
<dbReference type="Gene3D" id="3.30.565.10">
    <property type="entry name" value="Histidine kinase-like ATPase, C-terminal domain"/>
    <property type="match status" value="1"/>
</dbReference>
<dbReference type="PROSITE" id="PS50110">
    <property type="entry name" value="RESPONSE_REGULATORY"/>
    <property type="match status" value="1"/>
</dbReference>
<dbReference type="EMBL" id="AP014704">
    <property type="protein sequence ID" value="BAQ48218.1"/>
    <property type="molecule type" value="Genomic_DNA"/>
</dbReference>
<gene>
    <name evidence="14" type="primary">cheA</name>
    <name evidence="14" type="ORF">Maq22A_c26810</name>
</gene>
<dbReference type="InterPro" id="IPR036061">
    <property type="entry name" value="CheW-like_dom_sf"/>
</dbReference>
<dbReference type="InterPro" id="IPR002545">
    <property type="entry name" value="CheW-lke_dom"/>
</dbReference>
<dbReference type="Pfam" id="PF01627">
    <property type="entry name" value="Hpt"/>
    <property type="match status" value="1"/>
</dbReference>
<dbReference type="PANTHER" id="PTHR43395:SF1">
    <property type="entry name" value="CHEMOTAXIS PROTEIN CHEA"/>
    <property type="match status" value="1"/>
</dbReference>
<dbReference type="InterPro" id="IPR004358">
    <property type="entry name" value="Sig_transdc_His_kin-like_C"/>
</dbReference>
<reference evidence="15" key="2">
    <citation type="submission" date="2015-01" db="EMBL/GenBank/DDBJ databases">
        <title>Complete genome sequence of Methylobacterium aquaticum strain 22A.</title>
        <authorList>
            <person name="Tani A."/>
            <person name="Ogura Y."/>
            <person name="Hayashi T."/>
        </authorList>
    </citation>
    <scope>NUCLEOTIDE SEQUENCE [LARGE SCALE GENOMIC DNA]</scope>
    <source>
        <strain evidence="15">MA-22A</strain>
    </source>
</reference>
<keyword evidence="5" id="KW-0808">Transferase</keyword>
<feature type="modified residue" description="Phosphohistidine" evidence="9">
    <location>
        <position position="46"/>
    </location>
</feature>
<dbReference type="STRING" id="270351.Maq22A_c26810"/>
<comment type="catalytic activity">
    <reaction evidence="1">
        <text>ATP + protein L-histidine = ADP + protein N-phospho-L-histidine.</text>
        <dbReference type="EC" id="2.7.13.3"/>
    </reaction>
</comment>
<dbReference type="RefSeq" id="WP_060849005.1">
    <property type="nucleotide sequence ID" value="NZ_AP014704.1"/>
</dbReference>
<dbReference type="SUPFAM" id="SSF50341">
    <property type="entry name" value="CheW-like"/>
    <property type="match status" value="1"/>
</dbReference>
<protein>
    <recommendedName>
        <fullName evidence="3">Chemotaxis protein CheA</fullName>
        <ecNumber evidence="2">2.7.13.3</ecNumber>
    </recommendedName>
</protein>
<dbReference type="InterPro" id="IPR036890">
    <property type="entry name" value="HATPase_C_sf"/>
</dbReference>
<evidence type="ECO:0000259" key="12">
    <source>
        <dbReference type="PROSITE" id="PS50110"/>
    </source>
</evidence>
<proteinExistence type="predicted"/>
<dbReference type="AlphaFoldDB" id="A0A0C6FI61"/>
<dbReference type="InterPro" id="IPR011006">
    <property type="entry name" value="CheY-like_superfamily"/>
</dbReference>
<dbReference type="SMART" id="SM00260">
    <property type="entry name" value="CheW"/>
    <property type="match status" value="1"/>
</dbReference>
<dbReference type="InterPro" id="IPR051315">
    <property type="entry name" value="Bact_Chemotaxis_CheA"/>
</dbReference>
<evidence type="ECO:0000256" key="11">
    <source>
        <dbReference type="SAM" id="MobiDB-lite"/>
    </source>
</evidence>
<dbReference type="CDD" id="cd00088">
    <property type="entry name" value="HPT"/>
    <property type="match status" value="1"/>
</dbReference>
<name>A0A0C6FI61_9HYPH</name>
<evidence type="ECO:0000256" key="1">
    <source>
        <dbReference type="ARBA" id="ARBA00000085"/>
    </source>
</evidence>
<dbReference type="Proteomes" id="UP000061432">
    <property type="component" value="Chromosome"/>
</dbReference>
<evidence type="ECO:0000313" key="15">
    <source>
        <dbReference type="Proteomes" id="UP000061432"/>
    </source>
</evidence>
<dbReference type="InterPro" id="IPR036641">
    <property type="entry name" value="HPT_dom_sf"/>
</dbReference>
<dbReference type="PANTHER" id="PTHR43395">
    <property type="entry name" value="SENSOR HISTIDINE KINASE CHEA"/>
    <property type="match status" value="1"/>
</dbReference>
<dbReference type="SMART" id="SM00387">
    <property type="entry name" value="HATPase_c"/>
    <property type="match status" value="1"/>
</dbReference>
<keyword evidence="4 10" id="KW-0597">Phosphoprotein</keyword>
<feature type="domain" description="HPt" evidence="13">
    <location>
        <begin position="1"/>
        <end position="106"/>
    </location>
</feature>
<dbReference type="KEGG" id="maqu:Maq22A_c26810"/>
<dbReference type="Pfam" id="PF02518">
    <property type="entry name" value="HATPase_c"/>
    <property type="match status" value="1"/>
</dbReference>
<dbReference type="PRINTS" id="PR00344">
    <property type="entry name" value="BCTRLSENSOR"/>
</dbReference>
<dbReference type="Gene3D" id="3.40.50.2300">
    <property type="match status" value="1"/>
</dbReference>
<dbReference type="SUPFAM" id="SSF52172">
    <property type="entry name" value="CheY-like"/>
    <property type="match status" value="1"/>
</dbReference>
<dbReference type="SMART" id="SM00448">
    <property type="entry name" value="REC"/>
    <property type="match status" value="1"/>
</dbReference>
<feature type="modified residue" description="4-aspartylphosphate" evidence="10">
    <location>
        <position position="706"/>
    </location>
</feature>
<dbReference type="GO" id="GO:0000155">
    <property type="term" value="F:phosphorelay sensor kinase activity"/>
    <property type="evidence" value="ECO:0007669"/>
    <property type="project" value="UniProtKB-ARBA"/>
</dbReference>
<dbReference type="PROSITE" id="PS50894">
    <property type="entry name" value="HPT"/>
    <property type="match status" value="1"/>
</dbReference>
<accession>A0A0C6FI61</accession>
<dbReference type="SUPFAM" id="SSF47226">
    <property type="entry name" value="Histidine-containing phosphotransfer domain, HPT domain"/>
    <property type="match status" value="1"/>
</dbReference>
<evidence type="ECO:0000259" key="13">
    <source>
        <dbReference type="PROSITE" id="PS50894"/>
    </source>
</evidence>
<feature type="domain" description="Response regulatory" evidence="12">
    <location>
        <begin position="655"/>
        <end position="773"/>
    </location>
</feature>
<sequence>MDDIRQLLLAAFDAEHREHIAAIRVALAAAETGRPADWNDVFRRAHSLKGAARAVDLPAVEEVAHRLEALFDRVVQGRHGLDRATAGVVDLALDRIEGLVAGLAETPEPDAPADAIAALDACLSGAPIPGAADPAAATEQAPEPSAPAAPQAPSQTTAQTTAQTTIQTSPPQDGAVAYLRIASDQVEALSKAVHDLNAALQGQETVAAAVAGLESGARTLRRSVDTVQGRTGEMVALARRLREAGDPAGAALDGFVDRVRRLDGDLRGVIRGISGLARVQSRSTGVVDGALRRLRDDSDRLLLVPAETVFGGYGRMVREIARDAGLAVEVRLHGLDLQVDRGLLQALKDPVLHALRNTISHGAEPEPARRAAGKPEALGVTLSVASKGSQLVVTIRDDGRGPDLARILETGRRQGLVPPGAEPTPDEILDLVFAPGFSTAPAVDRIAGRGMGLSVVAEAARALRGRATLRAAAPHGAEVVIAVPLSAARQPVLLVEAALSPGAPPQTFGLPSGAVAQLLRLSGRDLASVAGEPAARINQGGRDVVVPLVPLASLLGSGVVPLPLHDGVVRAVLLRCGASLCAVAVDRLLDVRVLLVGPAPPLGGDPALMSGTVMLADETPALVLDPEGLCVRARAGGLVAAPVAAAERRKARVRTVLVVDDSITTRTLEKSILEAHGYRVFVCVDGQDALDRLRRDGGDVDLVVADVEMPRLDGFGLLQAVKADPGLTRLPVILMTSRGDPADIRRGLDLGADAYITKQKFDQRELLDTIGQLL</sequence>